<sequence length="186" mass="19901">MFKKSLLILLVIALAVLGGTMYGSYAGQQAITLDEGTREKASMPRSVVVYVTGEVKKPGLVTLTEGQRIADAVNAVGGVIETADIERVNMAALLEDGMQVRVPERIGRDATPVKNASVGKTAGGQINLNTASEKELQELPGIGPAMSARIIEYRETNGDFQTIEDIKKVRGIGNAKFEKLKDKVTV</sequence>
<organism evidence="2 3">
    <name type="scientific">Selenomonas infelix ATCC 43532</name>
    <dbReference type="NCBI Taxonomy" id="679201"/>
    <lineage>
        <taxon>Bacteria</taxon>
        <taxon>Bacillati</taxon>
        <taxon>Bacillota</taxon>
        <taxon>Negativicutes</taxon>
        <taxon>Selenomonadales</taxon>
        <taxon>Selenomonadaceae</taxon>
        <taxon>Selenomonas</taxon>
    </lineage>
</organism>
<dbReference type="eggNOG" id="COG1555">
    <property type="taxonomic scope" value="Bacteria"/>
</dbReference>
<gene>
    <name evidence="2" type="ORF">HMPREF9334_00251</name>
</gene>
<dbReference type="Pfam" id="PF10531">
    <property type="entry name" value="SLBB"/>
    <property type="match status" value="1"/>
</dbReference>
<dbReference type="NCBIfam" id="TIGR00426">
    <property type="entry name" value="competence protein ComEA helix-hairpin-helix repeat region"/>
    <property type="match status" value="1"/>
</dbReference>
<dbReference type="InterPro" id="IPR051675">
    <property type="entry name" value="Endo/Exo/Phosphatase_dom_1"/>
</dbReference>
<dbReference type="STRING" id="679201.HMPREF9334_00251"/>
<evidence type="ECO:0000313" key="3">
    <source>
        <dbReference type="Proteomes" id="UP000004129"/>
    </source>
</evidence>
<proteinExistence type="predicted"/>
<dbReference type="Proteomes" id="UP000004129">
    <property type="component" value="Unassembled WGS sequence"/>
</dbReference>
<dbReference type="InterPro" id="IPR019554">
    <property type="entry name" value="Soluble_ligand-bd"/>
</dbReference>
<dbReference type="Gene3D" id="1.10.150.320">
    <property type="entry name" value="Photosystem II 12 kDa extrinsic protein"/>
    <property type="match status" value="1"/>
</dbReference>
<dbReference type="GO" id="GO:0015628">
    <property type="term" value="P:protein secretion by the type II secretion system"/>
    <property type="evidence" value="ECO:0007669"/>
    <property type="project" value="TreeGrafter"/>
</dbReference>
<dbReference type="InterPro" id="IPR004509">
    <property type="entry name" value="Competence_ComEA_HhH"/>
</dbReference>
<evidence type="ECO:0000259" key="1">
    <source>
        <dbReference type="SMART" id="SM00278"/>
    </source>
</evidence>
<accession>G5GLX0</accession>
<dbReference type="AlphaFoldDB" id="G5GLX0"/>
<dbReference type="SMART" id="SM00278">
    <property type="entry name" value="HhH1"/>
    <property type="match status" value="2"/>
</dbReference>
<name>G5GLX0_9FIRM</name>
<dbReference type="PATRIC" id="fig|679201.3.peg.256"/>
<dbReference type="Gene3D" id="3.10.560.10">
    <property type="entry name" value="Outer membrane lipoprotein wza domain like"/>
    <property type="match status" value="1"/>
</dbReference>
<dbReference type="InterPro" id="IPR010994">
    <property type="entry name" value="RuvA_2-like"/>
</dbReference>
<dbReference type="GO" id="GO:0003677">
    <property type="term" value="F:DNA binding"/>
    <property type="evidence" value="ECO:0007669"/>
    <property type="project" value="InterPro"/>
</dbReference>
<protein>
    <recommendedName>
        <fullName evidence="1">Helix-hairpin-helix DNA-binding motif class 1 domain-containing protein</fullName>
    </recommendedName>
</protein>
<feature type="domain" description="Helix-hairpin-helix DNA-binding motif class 1" evidence="1">
    <location>
        <begin position="134"/>
        <end position="153"/>
    </location>
</feature>
<dbReference type="GO" id="GO:0015627">
    <property type="term" value="C:type II protein secretion system complex"/>
    <property type="evidence" value="ECO:0007669"/>
    <property type="project" value="TreeGrafter"/>
</dbReference>
<reference evidence="2 3" key="1">
    <citation type="submission" date="2011-08" db="EMBL/GenBank/DDBJ databases">
        <title>The Genome Sequence of Selenomonas infelix ATCC 43532.</title>
        <authorList>
            <consortium name="The Broad Institute Genome Sequencing Platform"/>
            <person name="Earl A."/>
            <person name="Ward D."/>
            <person name="Feldgarden M."/>
            <person name="Gevers D."/>
            <person name="Izard J."/>
            <person name="Blanton J.M."/>
            <person name="Baranova O.V."/>
            <person name="Dewhirst F.E."/>
            <person name="Young S.K."/>
            <person name="Zeng Q."/>
            <person name="Gargeya S."/>
            <person name="Fitzgerald M."/>
            <person name="Haas B."/>
            <person name="Abouelleil A."/>
            <person name="Alvarado L."/>
            <person name="Arachchi H.M."/>
            <person name="Berlin A."/>
            <person name="Brown A."/>
            <person name="Chapman S.B."/>
            <person name="Chen Z."/>
            <person name="Dunbar C."/>
            <person name="Freedman E."/>
            <person name="Gearin G."/>
            <person name="Gellesch M."/>
            <person name="Goldberg J."/>
            <person name="Griggs A."/>
            <person name="Gujja S."/>
            <person name="Heiman D."/>
            <person name="Howarth C."/>
            <person name="Larson L."/>
            <person name="Lui A."/>
            <person name="MacDonald P.J.P."/>
            <person name="Montmayeur A."/>
            <person name="Murphy C."/>
            <person name="Neiman D."/>
            <person name="Pearson M."/>
            <person name="Priest M."/>
            <person name="Roberts A."/>
            <person name="Saif S."/>
            <person name="Shea T."/>
            <person name="Shenoy N."/>
            <person name="Sisk P."/>
            <person name="Stolte C."/>
            <person name="Sykes S."/>
            <person name="Wortman J."/>
            <person name="Nusbaum C."/>
            <person name="Birren B."/>
        </authorList>
    </citation>
    <scope>NUCLEOTIDE SEQUENCE [LARGE SCALE GENOMIC DNA]</scope>
    <source>
        <strain evidence="2 3">ATCC 43532</strain>
    </source>
</reference>
<dbReference type="SUPFAM" id="SSF47781">
    <property type="entry name" value="RuvA domain 2-like"/>
    <property type="match status" value="1"/>
</dbReference>
<dbReference type="HOGENOM" id="CLU_052011_1_2_9"/>
<dbReference type="EMBL" id="ACZM01000003">
    <property type="protein sequence ID" value="EHG22215.1"/>
    <property type="molecule type" value="Genomic_DNA"/>
</dbReference>
<dbReference type="Pfam" id="PF12836">
    <property type="entry name" value="HHH_3"/>
    <property type="match status" value="1"/>
</dbReference>
<dbReference type="PANTHER" id="PTHR21180:SF32">
    <property type="entry name" value="ENDONUCLEASE_EXONUCLEASE_PHOSPHATASE FAMILY DOMAIN-CONTAINING PROTEIN 1"/>
    <property type="match status" value="1"/>
</dbReference>
<feature type="domain" description="Helix-hairpin-helix DNA-binding motif class 1" evidence="1">
    <location>
        <begin position="164"/>
        <end position="183"/>
    </location>
</feature>
<dbReference type="GO" id="GO:0006281">
    <property type="term" value="P:DNA repair"/>
    <property type="evidence" value="ECO:0007669"/>
    <property type="project" value="InterPro"/>
</dbReference>
<dbReference type="PANTHER" id="PTHR21180">
    <property type="entry name" value="ENDONUCLEASE/EXONUCLEASE/PHOSPHATASE FAMILY DOMAIN-CONTAINING PROTEIN 1"/>
    <property type="match status" value="1"/>
</dbReference>
<dbReference type="InterPro" id="IPR003583">
    <property type="entry name" value="Hlx-hairpin-Hlx_DNA-bd_motif"/>
</dbReference>
<comment type="caution">
    <text evidence="2">The sequence shown here is derived from an EMBL/GenBank/DDBJ whole genome shotgun (WGS) entry which is preliminary data.</text>
</comment>
<evidence type="ECO:0000313" key="2">
    <source>
        <dbReference type="EMBL" id="EHG22215.1"/>
    </source>
</evidence>
<keyword evidence="3" id="KW-1185">Reference proteome</keyword>